<evidence type="ECO:0000256" key="1">
    <source>
        <dbReference type="ARBA" id="ARBA00001933"/>
    </source>
</evidence>
<comment type="miscellaneous">
    <text evidence="7">In eukaryotes there are cytoplasmic, mitochondrial and chloroplastic isozymes.</text>
</comment>
<reference evidence="10" key="1">
    <citation type="submission" date="2023-07" db="EMBL/GenBank/DDBJ databases">
        <authorList>
            <person name="Stuckert A."/>
        </authorList>
    </citation>
    <scope>NUCLEOTIDE SEQUENCE</scope>
</reference>
<dbReference type="Gene3D" id="3.90.1150.10">
    <property type="entry name" value="Aspartate Aminotransferase, domain 1"/>
    <property type="match status" value="1"/>
</dbReference>
<dbReference type="InterPro" id="IPR000796">
    <property type="entry name" value="Asp_trans"/>
</dbReference>
<protein>
    <recommendedName>
        <fullName evidence="7">Aspartate aminotransferase</fullName>
        <ecNumber evidence="7">2.6.1.1</ecNumber>
    </recommendedName>
</protein>
<feature type="domain" description="Aminotransferase class I/classII large" evidence="8">
    <location>
        <begin position="400"/>
        <end position="787"/>
    </location>
</feature>
<name>A0ABN9LY64_9NEOB</name>
<dbReference type="Gene3D" id="3.40.640.10">
    <property type="entry name" value="Type I PLP-dependent aspartate aminotransferase-like (Major domain)"/>
    <property type="match status" value="1"/>
</dbReference>
<dbReference type="PRINTS" id="PR00799">
    <property type="entry name" value="TRANSAMINASE"/>
</dbReference>
<accession>A0ABN9LY64</accession>
<dbReference type="InterPro" id="IPR004838">
    <property type="entry name" value="NHTrfase_class1_PyrdxlP-BS"/>
</dbReference>
<evidence type="ECO:0000259" key="8">
    <source>
        <dbReference type="Pfam" id="PF00155"/>
    </source>
</evidence>
<dbReference type="SUPFAM" id="SSF53383">
    <property type="entry name" value="PLP-dependent transferases"/>
    <property type="match status" value="1"/>
</dbReference>
<keyword evidence="5 7" id="KW-0808">Transferase</keyword>
<dbReference type="Pfam" id="PF00155">
    <property type="entry name" value="Aminotran_1_2"/>
    <property type="match status" value="1"/>
</dbReference>
<evidence type="ECO:0000256" key="5">
    <source>
        <dbReference type="ARBA" id="ARBA00022679"/>
    </source>
</evidence>
<comment type="caution">
    <text evidence="10">The sequence shown here is derived from an EMBL/GenBank/DDBJ whole genome shotgun (WGS) entry which is preliminary data.</text>
</comment>
<dbReference type="InterPro" id="IPR036397">
    <property type="entry name" value="RNaseH_sf"/>
</dbReference>
<dbReference type="InterPro" id="IPR015424">
    <property type="entry name" value="PyrdxlP-dep_Trfase"/>
</dbReference>
<keyword evidence="6" id="KW-0663">Pyridoxal phosphate</keyword>
<dbReference type="InterPro" id="IPR004839">
    <property type="entry name" value="Aminotransferase_I/II_large"/>
</dbReference>
<proteinExistence type="inferred from homology"/>
<dbReference type="PROSITE" id="PS00105">
    <property type="entry name" value="AA_TRANSFER_CLASS_1"/>
    <property type="match status" value="1"/>
</dbReference>
<dbReference type="Pfam" id="PF01498">
    <property type="entry name" value="HTH_Tnp_Tc3_2"/>
    <property type="match status" value="1"/>
</dbReference>
<dbReference type="InterPro" id="IPR015422">
    <property type="entry name" value="PyrdxlP-dep_Trfase_small"/>
</dbReference>
<dbReference type="InterPro" id="IPR009057">
    <property type="entry name" value="Homeodomain-like_sf"/>
</dbReference>
<dbReference type="Proteomes" id="UP001176940">
    <property type="component" value="Unassembled WGS sequence"/>
</dbReference>
<dbReference type="InterPro" id="IPR015421">
    <property type="entry name" value="PyrdxlP-dep_Trfase_major"/>
</dbReference>
<evidence type="ECO:0000313" key="10">
    <source>
        <dbReference type="EMBL" id="CAJ0953990.1"/>
    </source>
</evidence>
<dbReference type="NCBIfam" id="NF006719">
    <property type="entry name" value="PRK09257.1"/>
    <property type="match status" value="1"/>
</dbReference>
<dbReference type="Gene3D" id="3.30.420.10">
    <property type="entry name" value="Ribonuclease H-like superfamily/Ribonuclease H"/>
    <property type="match status" value="1"/>
</dbReference>
<evidence type="ECO:0000259" key="9">
    <source>
        <dbReference type="Pfam" id="PF01498"/>
    </source>
</evidence>
<dbReference type="InterPro" id="IPR011991">
    <property type="entry name" value="ArsR-like_HTH"/>
</dbReference>
<evidence type="ECO:0000256" key="7">
    <source>
        <dbReference type="RuleBase" id="RU000480"/>
    </source>
</evidence>
<feature type="domain" description="Transposase Tc1-like" evidence="9">
    <location>
        <begin position="145"/>
        <end position="215"/>
    </location>
</feature>
<dbReference type="PANTHER" id="PTHR11879:SF55">
    <property type="entry name" value="GLUTAMATE OXALOACETATE TRANSAMINASE 1, ISOFORM B"/>
    <property type="match status" value="1"/>
</dbReference>
<dbReference type="InterPro" id="IPR002492">
    <property type="entry name" value="Transposase_Tc1-like"/>
</dbReference>
<evidence type="ECO:0000256" key="3">
    <source>
        <dbReference type="ARBA" id="ARBA00011738"/>
    </source>
</evidence>
<dbReference type="CDD" id="cd00090">
    <property type="entry name" value="HTH_ARSR"/>
    <property type="match status" value="1"/>
</dbReference>
<evidence type="ECO:0000256" key="6">
    <source>
        <dbReference type="ARBA" id="ARBA00022898"/>
    </source>
</evidence>
<gene>
    <name evidence="10" type="ORF">RIMI_LOCUS14511523</name>
</gene>
<comment type="similarity">
    <text evidence="2">Belongs to the class-I pyridoxal-phosphate-dependent aminotransferase family.</text>
</comment>
<dbReference type="Gene3D" id="1.10.10.60">
    <property type="entry name" value="Homeodomain-like"/>
    <property type="match status" value="1"/>
</dbReference>
<evidence type="ECO:0000256" key="4">
    <source>
        <dbReference type="ARBA" id="ARBA00022576"/>
    </source>
</evidence>
<evidence type="ECO:0000313" key="11">
    <source>
        <dbReference type="Proteomes" id="UP001176940"/>
    </source>
</evidence>
<dbReference type="EMBL" id="CAUEEQ010037522">
    <property type="protein sequence ID" value="CAJ0953990.1"/>
    <property type="molecule type" value="Genomic_DNA"/>
</dbReference>
<keyword evidence="4 7" id="KW-0032">Aminotransferase</keyword>
<dbReference type="CDD" id="cd00609">
    <property type="entry name" value="AAT_like"/>
    <property type="match status" value="1"/>
</dbReference>
<comment type="catalytic activity">
    <reaction evidence="7">
        <text>L-aspartate + 2-oxoglutarate = oxaloacetate + L-glutamate</text>
        <dbReference type="Rhea" id="RHEA:21824"/>
        <dbReference type="ChEBI" id="CHEBI:16452"/>
        <dbReference type="ChEBI" id="CHEBI:16810"/>
        <dbReference type="ChEBI" id="CHEBI:29985"/>
        <dbReference type="ChEBI" id="CHEBI:29991"/>
        <dbReference type="EC" id="2.6.1.1"/>
    </reaction>
</comment>
<dbReference type="EC" id="2.6.1.1" evidence="7"/>
<dbReference type="SUPFAM" id="SSF46689">
    <property type="entry name" value="Homeodomain-like"/>
    <property type="match status" value="1"/>
</dbReference>
<organism evidence="10 11">
    <name type="scientific">Ranitomeya imitator</name>
    <name type="common">mimic poison frog</name>
    <dbReference type="NCBI Taxonomy" id="111125"/>
    <lineage>
        <taxon>Eukaryota</taxon>
        <taxon>Metazoa</taxon>
        <taxon>Chordata</taxon>
        <taxon>Craniata</taxon>
        <taxon>Vertebrata</taxon>
        <taxon>Euteleostomi</taxon>
        <taxon>Amphibia</taxon>
        <taxon>Batrachia</taxon>
        <taxon>Anura</taxon>
        <taxon>Neobatrachia</taxon>
        <taxon>Hyloidea</taxon>
        <taxon>Dendrobatidae</taxon>
        <taxon>Dendrobatinae</taxon>
        <taxon>Ranitomeya</taxon>
    </lineage>
</organism>
<dbReference type="PANTHER" id="PTHR11879">
    <property type="entry name" value="ASPARTATE AMINOTRANSFERASE"/>
    <property type="match status" value="1"/>
</dbReference>
<comment type="cofactor">
    <cofactor evidence="1">
        <name>pyridoxal 5'-phosphate</name>
        <dbReference type="ChEBI" id="CHEBI:597326"/>
    </cofactor>
</comment>
<evidence type="ECO:0000256" key="2">
    <source>
        <dbReference type="ARBA" id="ARBA00007441"/>
    </source>
</evidence>
<comment type="subunit">
    <text evidence="3 7">Homodimer.</text>
</comment>
<keyword evidence="11" id="KW-1185">Reference proteome</keyword>
<sequence length="795" mass="89670">MLRLSPYCAKNPPMKVNGGLKNTDYTRTSSVTCEKYAAVLERKAGNSARWIYIVGRYRSSEDSTGGEQRSRAQRWRTDSVRGLKTSDLTDVKKAIIDTLKQEGKTQKEISQQIGCSQSAVSRHLNGKSVGRKQCGRKRCTTRRGDRTLRKIVEKDRFQTLGNLRKQWTESGVETSRATVHRRVQEMGYRCRIPQVKPLLNHKQQRQRRLTWATEKQHWTVAKWSQVLFSDESKFCMSFGNQGARVWRKTGEKEMPKCLKSSVKYRQSVMVWGAMSAAGVGPLCFIKGRVNAASYQEILEHFMLPSAEMLYGDEDFIFQHDLAPAHSAKTTGVVSFLRSDWLACVSAPYIKPVKVKVTAPVCGSPVTVVMACSSIFASVPQAPPVAVFKLTADFRADGDSRKVNLGVGAYRTDDSQPWVLPVVKKVEQKIANDHTLNHEYLPILGLPEFRASASRIALGDDSPAFKEDRVGGVQSLGGTGALRIGAEFLRRWYNGTNNTATPIYISAPSWENHNAVFIDAGFKDIRSYRYWDAAKRGLDLKGFLEDLEGAPEHSIFVLHACAHNPTGTDPTQDEWKQIADVMKRRFLFAFFDSAYQGFASGNLDKDAWAVRYFVAQGFELFCAQSFSKNFGLYNERVGNLTVVGKDRDNVERVLSQMEKIVRTTWSNPPSQGARIVATTLTTPELFDEWRGNVKTMADRVLLMRAELKSRLEALKTPRYMEAHRGADRDVQLYWPESAITHNFLSTLISDTKQVEYLIKEKHIYLMASGRINMCGLTTKNLDYVAQSIYEAVTKIQ</sequence>